<dbReference type="InterPro" id="IPR026891">
    <property type="entry name" value="Fn3-like"/>
</dbReference>
<evidence type="ECO:0000256" key="1">
    <source>
        <dbReference type="ARBA" id="ARBA00005336"/>
    </source>
</evidence>
<dbReference type="GO" id="GO:0005975">
    <property type="term" value="P:carbohydrate metabolic process"/>
    <property type="evidence" value="ECO:0007669"/>
    <property type="project" value="InterPro"/>
</dbReference>
<dbReference type="SUPFAM" id="SSF51445">
    <property type="entry name" value="(Trans)glycosidases"/>
    <property type="match status" value="1"/>
</dbReference>
<dbReference type="SMART" id="SM00758">
    <property type="entry name" value="PA14"/>
    <property type="match status" value="1"/>
</dbReference>
<dbReference type="InterPro" id="IPR050288">
    <property type="entry name" value="Cellulose_deg_GH3"/>
</dbReference>
<comment type="similarity">
    <text evidence="1">Belongs to the glycosyl hydrolase 3 family.</text>
</comment>
<dbReference type="Pfam" id="PF07691">
    <property type="entry name" value="PA14"/>
    <property type="match status" value="1"/>
</dbReference>
<dbReference type="SMART" id="SM01217">
    <property type="entry name" value="Fn3_like"/>
    <property type="match status" value="1"/>
</dbReference>
<dbReference type="PRINTS" id="PR00133">
    <property type="entry name" value="GLHYDRLASE3"/>
</dbReference>
<sequence length="897" mass="98287">MRTNQLLPVILFLFLALSTLFAPLPISAQTIPPYKDARLSIDARVKDLLGRMTPEEKFWQLFMIPGDLDKAAPQQYRHGIFGFQVSATAQGDAGGQLLQYKTTENALILATKINRIQRYFVDSSRLGIPIIAFDEALHGLVRDGATAFPQAIALAATWDTTLMQQVSVAIAAETKARGIRQILTPVVNIASDVRWGRTEETYGEDPFLASEMGVAFVRSFEKTGIITTPKHFVANVGDGGRDSYPIHYNERLLEEIYLPPFKACIERGGSRSVMTAYNSLDGVACSANSWLLQQKLKKEWGFNGFVISDANAVGGELVLHNTAKDYADAGRHAINNGLDVIFQTSYDHHTLFIPPFLDGRADSNRVNEAVARVLRAKFELGLFEHPYVDEKAVARSIDIAAHKALARKAAQKSIVLLKNEKKVLPLSPAVKTIALIGEEATAARLGGYSGPGNQKVSILQGLQRRAGKALKVLYAPGAGIRHQEYISIPAQQLSHNGQAGLQGAYFTNTTLSGAPALTRKDATIDFHWTLYGPDPAIGAGFYSVRWTGMLLAPQTGQCQIGLEGNDGYRLYVNNKLVIDNWTKRTYQTITKPVYLEKGKQYALRVEFFETTGQAHCKLIWQVGLANDRAQRIREAVAIAQKADVAIIAVGIHEGEFQDRALLNLPGYQEALIQAVAATGKPVVVVLTGGSATTMSSWINQVAGIVEVWYPGEEGGHAVADVLFGDYNPAGRLPITFPVHEGQLPLVYNHKPTGRGDDYHNLSGQPLFPFGYGLSYTSFEYSKLQLDNTIITPSGSTALRCTITNTGTRAGDEVVQLYMKDLLASVARPVLELKGFQRIHLQAGESREVMFSITPDMLQMLNKDMQRVIEPGDFQIMIGNSSKDVRLKGTLTVSPLSN</sequence>
<dbReference type="EMBL" id="CP032157">
    <property type="protein sequence ID" value="AXY72599.1"/>
    <property type="molecule type" value="Genomic_DNA"/>
</dbReference>
<accession>A0A3B7MHG5</accession>
<protein>
    <submittedName>
        <fullName evidence="4">Beta-glucosidase</fullName>
    </submittedName>
</protein>
<dbReference type="Gene3D" id="3.40.50.1700">
    <property type="entry name" value="Glycoside hydrolase family 3 C-terminal domain"/>
    <property type="match status" value="2"/>
</dbReference>
<dbReference type="Pfam" id="PF14310">
    <property type="entry name" value="Fn3-like"/>
    <property type="match status" value="1"/>
</dbReference>
<dbReference type="PROSITE" id="PS51820">
    <property type="entry name" value="PA14"/>
    <property type="match status" value="1"/>
</dbReference>
<dbReference type="InterPro" id="IPR036962">
    <property type="entry name" value="Glyco_hydro_3_N_sf"/>
</dbReference>
<dbReference type="Gene3D" id="3.20.20.300">
    <property type="entry name" value="Glycoside hydrolase, family 3, N-terminal domain"/>
    <property type="match status" value="1"/>
</dbReference>
<dbReference type="InterPro" id="IPR002772">
    <property type="entry name" value="Glyco_hydro_3_C"/>
</dbReference>
<proteinExistence type="inferred from homology"/>
<dbReference type="FunFam" id="2.60.40.10:FF:000495">
    <property type="entry name" value="Periplasmic beta-glucosidase"/>
    <property type="match status" value="1"/>
</dbReference>
<gene>
    <name evidence="4" type="ORF">D3H65_00795</name>
</gene>
<dbReference type="SUPFAM" id="SSF52279">
    <property type="entry name" value="Beta-D-glucan exohydrolase, C-terminal domain"/>
    <property type="match status" value="1"/>
</dbReference>
<dbReference type="KEGG" id="pseg:D3H65_00795"/>
<dbReference type="PANTHER" id="PTHR42715:SF10">
    <property type="entry name" value="BETA-GLUCOSIDASE"/>
    <property type="match status" value="1"/>
</dbReference>
<dbReference type="Pfam" id="PF01915">
    <property type="entry name" value="Glyco_hydro_3_C"/>
    <property type="match status" value="1"/>
</dbReference>
<dbReference type="GO" id="GO:0008422">
    <property type="term" value="F:beta-glucosidase activity"/>
    <property type="evidence" value="ECO:0007669"/>
    <property type="project" value="UniProtKB-ARBA"/>
</dbReference>
<dbReference type="Gene3D" id="2.60.40.10">
    <property type="entry name" value="Immunoglobulins"/>
    <property type="match status" value="1"/>
</dbReference>
<dbReference type="InterPro" id="IPR011658">
    <property type="entry name" value="PA14_dom"/>
</dbReference>
<keyword evidence="5" id="KW-1185">Reference proteome</keyword>
<reference evidence="4 5" key="1">
    <citation type="submission" date="2018-09" db="EMBL/GenBank/DDBJ databases">
        <title>Genome sequencing of strain 6GH32-13.</title>
        <authorList>
            <person name="Weon H.-Y."/>
            <person name="Heo J."/>
            <person name="Kwon S.-W."/>
        </authorList>
    </citation>
    <scope>NUCLEOTIDE SEQUENCE [LARGE SCALE GENOMIC DNA]</scope>
    <source>
        <strain evidence="4 5">5GH32-13</strain>
    </source>
</reference>
<evidence type="ECO:0000313" key="4">
    <source>
        <dbReference type="EMBL" id="AXY72599.1"/>
    </source>
</evidence>
<dbReference type="RefSeq" id="WP_119048437.1">
    <property type="nucleotide sequence ID" value="NZ_CP032157.1"/>
</dbReference>
<organism evidence="4 5">
    <name type="scientific">Paraflavitalea soli</name>
    <dbReference type="NCBI Taxonomy" id="2315862"/>
    <lineage>
        <taxon>Bacteria</taxon>
        <taxon>Pseudomonadati</taxon>
        <taxon>Bacteroidota</taxon>
        <taxon>Chitinophagia</taxon>
        <taxon>Chitinophagales</taxon>
        <taxon>Chitinophagaceae</taxon>
        <taxon>Paraflavitalea</taxon>
    </lineage>
</organism>
<evidence type="ECO:0000259" key="3">
    <source>
        <dbReference type="PROSITE" id="PS51820"/>
    </source>
</evidence>
<dbReference type="InterPro" id="IPR037524">
    <property type="entry name" value="PA14/GLEYA"/>
</dbReference>
<evidence type="ECO:0000313" key="5">
    <source>
        <dbReference type="Proteomes" id="UP000263900"/>
    </source>
</evidence>
<keyword evidence="2" id="KW-0378">Hydrolase</keyword>
<dbReference type="OrthoDB" id="721009at2"/>
<evidence type="ECO:0000256" key="2">
    <source>
        <dbReference type="ARBA" id="ARBA00022801"/>
    </source>
</evidence>
<dbReference type="PANTHER" id="PTHR42715">
    <property type="entry name" value="BETA-GLUCOSIDASE"/>
    <property type="match status" value="1"/>
</dbReference>
<dbReference type="InterPro" id="IPR017853">
    <property type="entry name" value="GH"/>
</dbReference>
<dbReference type="InterPro" id="IPR001764">
    <property type="entry name" value="Glyco_hydro_3_N"/>
</dbReference>
<dbReference type="Pfam" id="PF00933">
    <property type="entry name" value="Glyco_hydro_3"/>
    <property type="match status" value="1"/>
</dbReference>
<dbReference type="InterPro" id="IPR013783">
    <property type="entry name" value="Ig-like_fold"/>
</dbReference>
<dbReference type="Proteomes" id="UP000263900">
    <property type="component" value="Chromosome"/>
</dbReference>
<dbReference type="AlphaFoldDB" id="A0A3B7MHG5"/>
<name>A0A3B7MHG5_9BACT</name>
<feature type="domain" description="PA14" evidence="3">
    <location>
        <begin position="496"/>
        <end position="636"/>
    </location>
</feature>
<dbReference type="InterPro" id="IPR036881">
    <property type="entry name" value="Glyco_hydro_3_C_sf"/>
</dbReference>